<evidence type="ECO:0000313" key="13">
    <source>
        <dbReference type="EMBL" id="MBP0683721.1"/>
    </source>
</evidence>
<evidence type="ECO:0000313" key="20">
    <source>
        <dbReference type="Proteomes" id="UP000048289"/>
    </source>
</evidence>
<dbReference type="EMBL" id="CNFT01000463">
    <property type="protein sequence ID" value="CKR74056.1"/>
    <property type="molecule type" value="Genomic_DNA"/>
</dbReference>
<evidence type="ECO:0000313" key="23">
    <source>
        <dbReference type="Proteomes" id="UP000049023"/>
    </source>
</evidence>
<dbReference type="Proteomes" id="UP000044938">
    <property type="component" value="Unassembled WGS sequence"/>
</dbReference>
<reference evidence="12" key="1">
    <citation type="submission" date="2015-03" db="EMBL/GenBank/DDBJ databases">
        <authorList>
            <person name="Murphy D."/>
        </authorList>
    </citation>
    <scope>NUCLEOTIDE SEQUENCE [LARGE SCALE GENOMIC DNA]</scope>
    <source>
        <strain evidence="12">K00500041</strain>
    </source>
</reference>
<keyword evidence="1" id="KW-0812">Transmembrane</keyword>
<reference evidence="16 17" key="2">
    <citation type="submission" date="2015-03" db="EMBL/GenBank/DDBJ databases">
        <authorList>
            <consortium name="Pathogen Informatics"/>
        </authorList>
    </citation>
    <scope>NUCLEOTIDE SEQUENCE [LARGE SCALE GENOMIC DNA]</scope>
    <source>
        <strain evidence="8 22">Bir 172</strain>
        <strain evidence="7 25">Bir 185</strain>
        <strain evidence="6 23">Bir 187</strain>
        <strain evidence="5 18">C09601061</strain>
        <strain evidence="3 20">G09901357</strain>
        <strain evidence="4 19">H09601792</strain>
        <strain evidence="16">K00500041</strain>
        <strain evidence="10 17">M09401471</strain>
        <strain evidence="11 21">P00601463</strain>
    </source>
</reference>
<evidence type="ECO:0000313" key="26">
    <source>
        <dbReference type="Proteomes" id="UP000189452"/>
    </source>
</evidence>
<evidence type="ECO:0000313" key="21">
    <source>
        <dbReference type="Proteomes" id="UP000048600"/>
    </source>
</evidence>
<accession>A0A066RUH0</accession>
<reference evidence="13 29" key="8">
    <citation type="submission" date="2021-03" db="EMBL/GenBank/DDBJ databases">
        <title>Whole Genome Sequencing of Mycobacterium tuberculosis clinical isolates from Arunachal Pradesh, India.</title>
        <authorList>
            <person name="Singh S."/>
            <person name="Mudliar S.R."/>
            <person name="Kulsum U."/>
            <person name="Rufai S.B."/>
            <person name="Singh P.K."/>
            <person name="Umpo M."/>
            <person name="Nyori M."/>
        </authorList>
    </citation>
    <scope>NUCLEOTIDE SEQUENCE [LARGE SCALE GENOMIC DNA]</scope>
    <source>
        <strain evidence="13 29">OMICS/BPL/0142/20/SP</strain>
    </source>
</reference>
<evidence type="ECO:0000313" key="25">
    <source>
        <dbReference type="Proteomes" id="UP000050164"/>
    </source>
</evidence>
<dbReference type="EMBL" id="CFOE01000261">
    <property type="protein sequence ID" value="CFE39751.1"/>
    <property type="molecule type" value="Genomic_DNA"/>
</dbReference>
<evidence type="ECO:0000313" key="12">
    <source>
        <dbReference type="EMBL" id="COX09123.1"/>
    </source>
</evidence>
<evidence type="ECO:0000313" key="18">
    <source>
        <dbReference type="Proteomes" id="UP000046680"/>
    </source>
</evidence>
<evidence type="ECO:0000313" key="17">
    <source>
        <dbReference type="Proteomes" id="UP000044938"/>
    </source>
</evidence>
<evidence type="ECO:0000313" key="4">
    <source>
        <dbReference type="EMBL" id="CFE49783.1"/>
    </source>
</evidence>
<evidence type="ECO:0000313" key="8">
    <source>
        <dbReference type="EMBL" id="CKR86648.1"/>
    </source>
</evidence>
<evidence type="ECO:0000313" key="10">
    <source>
        <dbReference type="EMBL" id="COW12655.1"/>
    </source>
</evidence>
<evidence type="ECO:0000313" key="14">
    <source>
        <dbReference type="EMBL" id="OMH61053.1"/>
    </source>
</evidence>
<evidence type="ECO:0000313" key="19">
    <source>
        <dbReference type="Proteomes" id="UP000046947"/>
    </source>
</evidence>
<keyword evidence="1" id="KW-1133">Transmembrane helix</keyword>
<dbReference type="Proteomes" id="UP000189452">
    <property type="component" value="Chromosome"/>
</dbReference>
<evidence type="ECO:0000313" key="28">
    <source>
        <dbReference type="Proteomes" id="UP000300237"/>
    </source>
</evidence>
<sequence>MPGKEIDRVRATSALAVIRQHPVMVFFALSPVLAALGVMWWLAGAGWAIVAALVLVVVGGAMIVLKR</sequence>
<dbReference type="EMBL" id="CFOH01000208">
    <property type="protein sequence ID" value="CFE49783.1"/>
    <property type="molecule type" value="Genomic_DNA"/>
</dbReference>
<evidence type="ECO:0000313" key="24">
    <source>
        <dbReference type="Proteomes" id="UP000050139"/>
    </source>
</evidence>
<dbReference type="EMBL" id="LR027516">
    <property type="protein sequence ID" value="VCU51394.1"/>
    <property type="molecule type" value="Genomic_DNA"/>
</dbReference>
<reference evidence="9 24" key="3">
    <citation type="submission" date="2015-03" db="EMBL/GenBank/DDBJ databases">
        <authorList>
            <consortium name="Pathogen Informatics"/>
            <person name="Murphy D."/>
        </authorList>
    </citation>
    <scope>NUCLEOTIDE SEQUENCE [LARGE SCALE GENOMIC DNA]</scope>
    <source>
        <strain evidence="9 24">0268S</strain>
    </source>
</reference>
<name>A0A066RUH0_MYCTX</name>
<evidence type="ECO:0000313" key="3">
    <source>
        <dbReference type="EMBL" id="CFE39751.1"/>
    </source>
</evidence>
<reference evidence="14 26" key="5">
    <citation type="submission" date="2017-02" db="EMBL/GenBank/DDBJ databases">
        <title>Protein polymorphisms may explain contrasting epidemiological fitness of two variants of a multidrug-resistant Mycobacterium tuberculosis strain.</title>
        <authorList>
            <person name="Bigi M.M."/>
            <person name="Lopez B."/>
            <person name="Blanco F.C."/>
            <person name="Sasiain M.C."/>
            <person name="De La Barrera S."/>
            <person name="Ritacco V."/>
            <person name="Bigi F."/>
            <person name="Soria M.A."/>
        </authorList>
    </citation>
    <scope>NUCLEOTIDE SEQUENCE [LARGE SCALE GENOMIC DNA]</scope>
    <source>
        <strain evidence="14 26">6548</strain>
    </source>
</reference>
<feature type="transmembrane region" description="Helical" evidence="1">
    <location>
        <begin position="21"/>
        <end position="41"/>
    </location>
</feature>
<evidence type="ECO:0000256" key="1">
    <source>
        <dbReference type="SAM" id="Phobius"/>
    </source>
</evidence>
<proteinExistence type="predicted"/>
<gene>
    <name evidence="14" type="ORF">A4S10_03242</name>
    <name evidence="2" type="ORF">CAB90_03489</name>
    <name evidence="15" type="ORF">DKC2_3301</name>
    <name evidence="5" type="ORF">ERS007657_03950</name>
    <name evidence="3" type="ORF">ERS007681_02139</name>
    <name evidence="4" type="ORF">ERS007688_01564</name>
    <name evidence="12" type="ORF">ERS007703_04748</name>
    <name evidence="10" type="ORF">ERS007720_01772</name>
    <name evidence="11" type="ORF">ERS007741_02469</name>
    <name evidence="8" type="ORF">ERS027646_00838</name>
    <name evidence="7" type="ORF">ERS027659_02104</name>
    <name evidence="6" type="ORF">ERS027661_01459</name>
    <name evidence="9" type="ORF">ERS094118_02521</name>
    <name evidence="13" type="ORF">J8J21_11395</name>
</gene>
<feature type="transmembrane region" description="Helical" evidence="1">
    <location>
        <begin position="47"/>
        <end position="65"/>
    </location>
</feature>
<dbReference type="EMBL" id="CSAE01000921">
    <property type="protein sequence ID" value="COX09123.1"/>
    <property type="molecule type" value="Genomic_DNA"/>
</dbReference>
<dbReference type="Proteomes" id="UP000046680">
    <property type="component" value="Unassembled WGS sequence"/>
</dbReference>
<dbReference type="EMBL" id="CP024614">
    <property type="protein sequence ID" value="AUS52306.1"/>
    <property type="molecule type" value="Genomic_DNA"/>
</dbReference>
<dbReference type="AlphaFoldDB" id="A0A066RUH0"/>
<reference evidence="14 26" key="4">
    <citation type="submission" date="2016-04" db="EMBL/GenBank/DDBJ databases">
        <authorList>
            <person name="Bigi M."/>
            <person name="Bigi F."/>
            <person name="Soria M.A."/>
        </authorList>
    </citation>
    <scope>NUCLEOTIDE SEQUENCE [LARGE SCALE GENOMIC DNA]</scope>
    <source>
        <strain evidence="14 26">6548</strain>
    </source>
</reference>
<reference evidence="2 27" key="6">
    <citation type="submission" date="2017-10" db="EMBL/GenBank/DDBJ databases">
        <title>Clinical isolate obtained from a human patient with meningeal tuberculosis in michoacan, Mexico.</title>
        <authorList>
            <person name="Guillen-Nepita A.L."/>
            <person name="Negrete-Paz A.M."/>
            <person name="Vazquez-Marrufo G."/>
            <person name="Cruz-Hernandez A."/>
            <person name="Fresia P."/>
            <person name="Naya H."/>
            <person name="Vazquez-Garciduenas M.S."/>
        </authorList>
    </citation>
    <scope>NUCLEOTIDE SEQUENCE [LARGE SCALE GENOMIC DNA]</scope>
    <source>
        <strain evidence="27">Beijing/MYC004</strain>
        <strain evidence="2">MYC004</strain>
    </source>
</reference>
<evidence type="ECO:0000313" key="11">
    <source>
        <dbReference type="EMBL" id="COW42382.1"/>
    </source>
</evidence>
<dbReference type="PATRIC" id="fig|1773.211.peg.232"/>
<evidence type="ECO:0000313" key="15">
    <source>
        <dbReference type="EMBL" id="VCU51394.1"/>
    </source>
</evidence>
<keyword evidence="1" id="KW-0472">Membrane</keyword>
<dbReference type="EMBL" id="JAGIZI010000015">
    <property type="protein sequence ID" value="MBP0683721.1"/>
    <property type="molecule type" value="Genomic_DNA"/>
</dbReference>
<dbReference type="Proteomes" id="UP000048289">
    <property type="component" value="Unassembled WGS sequence"/>
</dbReference>
<evidence type="ECO:0000313" key="29">
    <source>
        <dbReference type="Proteomes" id="UP000671119"/>
    </source>
</evidence>
<dbReference type="Proteomes" id="UP000048600">
    <property type="component" value="Unassembled WGS sequence"/>
</dbReference>
<dbReference type="Proteomes" id="UP000038802">
    <property type="component" value="Unassembled WGS sequence"/>
</dbReference>
<evidence type="ECO:0000313" key="2">
    <source>
        <dbReference type="EMBL" id="AUS52306.1"/>
    </source>
</evidence>
<dbReference type="Proteomes" id="UP000050164">
    <property type="component" value="Unassembled WGS sequence"/>
</dbReference>
<dbReference type="GeneID" id="58778145"/>
<dbReference type="EMBL" id="CSAJ01000190">
    <property type="protein sequence ID" value="COW12655.1"/>
    <property type="molecule type" value="Genomic_DNA"/>
</dbReference>
<dbReference type="Proteomes" id="UP000049023">
    <property type="component" value="Unassembled WGS sequence"/>
</dbReference>
<dbReference type="EMBL" id="CHKL01000284">
    <property type="protein sequence ID" value="COW42382.1"/>
    <property type="molecule type" value="Genomic_DNA"/>
</dbReference>
<evidence type="ECO:0000313" key="16">
    <source>
        <dbReference type="Proteomes" id="UP000038802"/>
    </source>
</evidence>
<evidence type="ECO:0000313" key="27">
    <source>
        <dbReference type="Proteomes" id="UP000236349"/>
    </source>
</evidence>
<dbReference type="EMBL" id="LWDQ01000001">
    <property type="protein sequence ID" value="OMH61053.1"/>
    <property type="molecule type" value="Genomic_DNA"/>
</dbReference>
<dbReference type="RefSeq" id="WP_003913800.1">
    <property type="nucleotide sequence ID" value="NZ_AP017901.1"/>
</dbReference>
<protein>
    <submittedName>
        <fullName evidence="15">Membrane protein</fullName>
    </submittedName>
</protein>
<organism evidence="12 16">
    <name type="scientific">Mycobacterium tuberculosis</name>
    <dbReference type="NCBI Taxonomy" id="1773"/>
    <lineage>
        <taxon>Bacteria</taxon>
        <taxon>Bacillati</taxon>
        <taxon>Actinomycetota</taxon>
        <taxon>Actinomycetes</taxon>
        <taxon>Mycobacteriales</taxon>
        <taxon>Mycobacteriaceae</taxon>
        <taxon>Mycobacterium</taxon>
        <taxon>Mycobacterium tuberculosis complex</taxon>
    </lineage>
</organism>
<evidence type="ECO:0000313" key="7">
    <source>
        <dbReference type="EMBL" id="CKR74056.1"/>
    </source>
</evidence>
<dbReference type="Proteomes" id="UP000300237">
    <property type="component" value="Chromosome"/>
</dbReference>
<evidence type="ECO:0000313" key="22">
    <source>
        <dbReference type="Proteomes" id="UP000048948"/>
    </source>
</evidence>
<dbReference type="Proteomes" id="UP000048948">
    <property type="component" value="Unassembled WGS sequence"/>
</dbReference>
<dbReference type="Proteomes" id="UP000046947">
    <property type="component" value="Unassembled WGS sequence"/>
</dbReference>
<dbReference type="EMBL" id="CNGE01000098">
    <property type="protein sequence ID" value="CKR86648.1"/>
    <property type="molecule type" value="Genomic_DNA"/>
</dbReference>
<dbReference type="Proteomes" id="UP000236349">
    <property type="component" value="Chromosome"/>
</dbReference>
<evidence type="ECO:0000313" key="5">
    <source>
        <dbReference type="EMBL" id="CFS08765.1"/>
    </source>
</evidence>
<dbReference type="EMBL" id="CNFU01000245">
    <property type="protein sequence ID" value="CKR49445.1"/>
    <property type="molecule type" value="Genomic_DNA"/>
</dbReference>
<dbReference type="Proteomes" id="UP000671119">
    <property type="component" value="Unassembled WGS sequence"/>
</dbReference>
<dbReference type="EMBL" id="CGCX01002216">
    <property type="protein sequence ID" value="CFS08765.1"/>
    <property type="molecule type" value="Genomic_DNA"/>
</dbReference>
<reference evidence="15 28" key="7">
    <citation type="submission" date="2018-08" db="EMBL/GenBank/DDBJ databases">
        <authorList>
            <person name="Fokvardsen B D."/>
            <person name="Norman A."/>
        </authorList>
    </citation>
    <scope>NUCLEOTIDE SEQUENCE [LARGE SCALE GENOMIC DNA]</scope>
    <source>
        <strain evidence="15 28">DKC2</strain>
    </source>
</reference>
<dbReference type="Proteomes" id="UP000050139">
    <property type="component" value="Unassembled WGS sequence"/>
</dbReference>
<evidence type="ECO:0000313" key="6">
    <source>
        <dbReference type="EMBL" id="CKR49445.1"/>
    </source>
</evidence>
<dbReference type="EMBL" id="COPH01000018">
    <property type="protein sequence ID" value="CLW41544.1"/>
    <property type="molecule type" value="Genomic_DNA"/>
</dbReference>
<evidence type="ECO:0000313" key="9">
    <source>
        <dbReference type="EMBL" id="CLW41544.1"/>
    </source>
</evidence>